<reference evidence="2" key="1">
    <citation type="submission" date="2023-06" db="EMBL/GenBank/DDBJ databases">
        <title>Survivors Of The Sea: Transcriptome response of Skeletonema marinoi to long-term dormancy.</title>
        <authorList>
            <person name="Pinder M.I.M."/>
            <person name="Kourtchenko O."/>
            <person name="Robertson E.K."/>
            <person name="Larsson T."/>
            <person name="Maumus F."/>
            <person name="Osuna-Cruz C.M."/>
            <person name="Vancaester E."/>
            <person name="Stenow R."/>
            <person name="Vandepoele K."/>
            <person name="Ploug H."/>
            <person name="Bruchert V."/>
            <person name="Godhe A."/>
            <person name="Topel M."/>
        </authorList>
    </citation>
    <scope>NUCLEOTIDE SEQUENCE</scope>
    <source>
        <strain evidence="2">R05AC</strain>
    </source>
</reference>
<evidence type="ECO:0000313" key="3">
    <source>
        <dbReference type="Proteomes" id="UP001224775"/>
    </source>
</evidence>
<evidence type="ECO:0000313" key="2">
    <source>
        <dbReference type="EMBL" id="KAK1739057.1"/>
    </source>
</evidence>
<name>A0AAD8Y4T7_9STRA</name>
<organism evidence="2 3">
    <name type="scientific">Skeletonema marinoi</name>
    <dbReference type="NCBI Taxonomy" id="267567"/>
    <lineage>
        <taxon>Eukaryota</taxon>
        <taxon>Sar</taxon>
        <taxon>Stramenopiles</taxon>
        <taxon>Ochrophyta</taxon>
        <taxon>Bacillariophyta</taxon>
        <taxon>Coscinodiscophyceae</taxon>
        <taxon>Thalassiosirophycidae</taxon>
        <taxon>Thalassiosirales</taxon>
        <taxon>Skeletonemataceae</taxon>
        <taxon>Skeletonema</taxon>
        <taxon>Skeletonema marinoi-dohrnii complex</taxon>
    </lineage>
</organism>
<gene>
    <name evidence="2" type="ORF">QTG54_010373</name>
</gene>
<dbReference type="Gene3D" id="3.30.420.10">
    <property type="entry name" value="Ribonuclease H-like superfamily/Ribonuclease H"/>
    <property type="match status" value="1"/>
</dbReference>
<dbReference type="AlphaFoldDB" id="A0AAD8Y4T7"/>
<proteinExistence type="predicted"/>
<accession>A0AAD8Y4T7</accession>
<evidence type="ECO:0000259" key="1">
    <source>
        <dbReference type="Pfam" id="PF13358"/>
    </source>
</evidence>
<comment type="caution">
    <text evidence="2">The sequence shown here is derived from an EMBL/GenBank/DDBJ whole genome shotgun (WGS) entry which is preliminary data.</text>
</comment>
<dbReference type="InterPro" id="IPR036397">
    <property type="entry name" value="RNaseH_sf"/>
</dbReference>
<sequence length="223" mass="25307">MLHFVLYISTDYKGGNSYWVNKEVWQYNGISSLPSDKYTEEVDVLELAIPFIDLDECGVFVETADKHIGKAYVGNRVRQEGNYQKSEKWTLLLAVAGSAAAERWQMMWLEGGTTGDKMIEFIELILNAIGPGTPARRRCFTMDNLSSHHNLQVAAMILTADHRIAFRAPYYPIDGPIEFVFNAVQTYLAINCHLVQNNGTSLRHWTMNGIANIRSFVPYFNNC</sequence>
<keyword evidence="3" id="KW-1185">Reference proteome</keyword>
<feature type="domain" description="Tc1-like transposase DDE" evidence="1">
    <location>
        <begin position="54"/>
        <end position="188"/>
    </location>
</feature>
<dbReference type="Pfam" id="PF13358">
    <property type="entry name" value="DDE_3"/>
    <property type="match status" value="1"/>
</dbReference>
<dbReference type="InterPro" id="IPR038717">
    <property type="entry name" value="Tc1-like_DDE_dom"/>
</dbReference>
<dbReference type="GO" id="GO:0003676">
    <property type="term" value="F:nucleic acid binding"/>
    <property type="evidence" value="ECO:0007669"/>
    <property type="project" value="InterPro"/>
</dbReference>
<protein>
    <recommendedName>
        <fullName evidence="1">Tc1-like transposase DDE domain-containing protein</fullName>
    </recommendedName>
</protein>
<dbReference type="Proteomes" id="UP001224775">
    <property type="component" value="Unassembled WGS sequence"/>
</dbReference>
<dbReference type="EMBL" id="JATAAI010000019">
    <property type="protein sequence ID" value="KAK1739057.1"/>
    <property type="molecule type" value="Genomic_DNA"/>
</dbReference>